<evidence type="ECO:0000259" key="3">
    <source>
        <dbReference type="PROSITE" id="PS51352"/>
    </source>
</evidence>
<feature type="domain" description="Thioredoxin" evidence="3">
    <location>
        <begin position="15"/>
        <end position="150"/>
    </location>
</feature>
<dbReference type="InterPro" id="IPR013766">
    <property type="entry name" value="Thioredoxin_domain"/>
</dbReference>
<protein>
    <recommendedName>
        <fullName evidence="3">Thioredoxin domain-containing protein</fullName>
    </recommendedName>
</protein>
<keyword evidence="1 2" id="KW-0732">Signal</keyword>
<gene>
    <name evidence="4" type="ORF">DC20_21725</name>
</gene>
<reference evidence="4 5" key="1">
    <citation type="submission" date="2015-08" db="EMBL/GenBank/DDBJ databases">
        <title>Complete genome sequence of Rufibacter tibetensis strain 1351t, a radiation-resistant bacterium from tibet plateau.</title>
        <authorList>
            <person name="Dai J."/>
        </authorList>
    </citation>
    <scope>NUCLEOTIDE SEQUENCE [LARGE SCALE GENOMIC DNA]</scope>
    <source>
        <strain evidence="4 5">1351</strain>
        <plasmid evidence="4 5">1</plasmid>
    </source>
</reference>
<proteinExistence type="predicted"/>
<dbReference type="EMBL" id="CP012644">
    <property type="protein sequence ID" value="ALJ01676.1"/>
    <property type="molecule type" value="Genomic_DNA"/>
</dbReference>
<dbReference type="Pfam" id="PF13098">
    <property type="entry name" value="Thioredoxin_2"/>
    <property type="match status" value="1"/>
</dbReference>
<evidence type="ECO:0000313" key="4">
    <source>
        <dbReference type="EMBL" id="ALJ01676.1"/>
    </source>
</evidence>
<dbReference type="AlphaFoldDB" id="A0A0P0D1M9"/>
<evidence type="ECO:0000256" key="2">
    <source>
        <dbReference type="SAM" id="SignalP"/>
    </source>
</evidence>
<evidence type="ECO:0000313" key="5">
    <source>
        <dbReference type="Proteomes" id="UP000061382"/>
    </source>
</evidence>
<feature type="signal peptide" evidence="2">
    <location>
        <begin position="1"/>
        <end position="18"/>
    </location>
</feature>
<dbReference type="RefSeq" id="WP_062546142.1">
    <property type="nucleotide sequence ID" value="NZ_CP012644.1"/>
</dbReference>
<dbReference type="InterPro" id="IPR012336">
    <property type="entry name" value="Thioredoxin-like_fold"/>
</dbReference>
<organism evidence="4 5">
    <name type="scientific">Rufibacter tibetensis</name>
    <dbReference type="NCBI Taxonomy" id="512763"/>
    <lineage>
        <taxon>Bacteria</taxon>
        <taxon>Pseudomonadati</taxon>
        <taxon>Bacteroidota</taxon>
        <taxon>Cytophagia</taxon>
        <taxon>Cytophagales</taxon>
        <taxon>Hymenobacteraceae</taxon>
        <taxon>Rufibacter</taxon>
    </lineage>
</organism>
<dbReference type="Gene3D" id="3.40.30.10">
    <property type="entry name" value="Glutaredoxin"/>
    <property type="match status" value="1"/>
</dbReference>
<dbReference type="PROSITE" id="PS51352">
    <property type="entry name" value="THIOREDOXIN_2"/>
    <property type="match status" value="1"/>
</dbReference>
<dbReference type="PATRIC" id="fig|512763.3.peg.4778"/>
<accession>A0A0P0D1M9</accession>
<dbReference type="KEGG" id="rti:DC20_21725"/>
<keyword evidence="4" id="KW-0614">Plasmid</keyword>
<dbReference type="InterPro" id="IPR051099">
    <property type="entry name" value="AGR/TXD"/>
</dbReference>
<feature type="chain" id="PRO_5006043170" description="Thioredoxin domain-containing protein" evidence="2">
    <location>
        <begin position="19"/>
        <end position="418"/>
    </location>
</feature>
<name>A0A0P0D1M9_9BACT</name>
<evidence type="ECO:0000256" key="1">
    <source>
        <dbReference type="ARBA" id="ARBA00022729"/>
    </source>
</evidence>
<sequence>MKNLLFVALALAFRVANAQQVPGVKFEQGLSWSQIQEKARKENKYIFLDAYTTWCKPCVLMDKNIFPQQKVGEFFNAYFISVKVQMDNSKKDTGETIKWRPDAERIKKGYNVESFPTFLFFDPKGEIVHRIEGASNTGEEFIAKAEGALSPHQKLKRKYEAGEKDPETLAQLARSAFLMRDRKLLPTVANEYLATQQDLLTEENLRYIGVATQKTTDPGFPVLRHQGDRADLVLGKGKSKGLVNTIVFDEIVFPQLVTNGVKKSFGQMSIYSGEAKESPDWPEIEKNLNGRFPELSGEVLLSSRVWYLRRVGKWSEYISLIEANKGKIGKEHMNQYANDLMIGSDDPEILAKALKWTEWLLEGAGRKNTDFLVTHSQLLYKAGKREEAIKAMTEVVQILDEKDGALKLLAQMKNGEKI</sequence>
<geneLocation type="plasmid" evidence="4 5">
    <name>1</name>
</geneLocation>
<dbReference type="PANTHER" id="PTHR15337">
    <property type="entry name" value="ANTERIOR GRADIENT PROTEIN-RELATED"/>
    <property type="match status" value="1"/>
</dbReference>
<dbReference type="Proteomes" id="UP000061382">
    <property type="component" value="Plasmid 1"/>
</dbReference>
<dbReference type="PANTHER" id="PTHR15337:SF11">
    <property type="entry name" value="THIOREDOXIN DOMAIN-CONTAINING PROTEIN"/>
    <property type="match status" value="1"/>
</dbReference>
<dbReference type="OrthoDB" id="981626at2"/>
<keyword evidence="5" id="KW-1185">Reference proteome</keyword>
<dbReference type="InterPro" id="IPR036249">
    <property type="entry name" value="Thioredoxin-like_sf"/>
</dbReference>
<dbReference type="SUPFAM" id="SSF52833">
    <property type="entry name" value="Thioredoxin-like"/>
    <property type="match status" value="1"/>
</dbReference>